<dbReference type="Pfam" id="PF07705">
    <property type="entry name" value="CARDB"/>
    <property type="match status" value="1"/>
</dbReference>
<feature type="domain" description="CARDB" evidence="1">
    <location>
        <begin position="98"/>
        <end position="150"/>
    </location>
</feature>
<dbReference type="InterPro" id="IPR011635">
    <property type="entry name" value="CARDB"/>
</dbReference>
<dbReference type="AlphaFoldDB" id="T1AB35"/>
<proteinExistence type="predicted"/>
<protein>
    <recommendedName>
        <fullName evidence="1">CARDB domain-containing protein</fullName>
    </recommendedName>
</protein>
<dbReference type="InterPro" id="IPR013783">
    <property type="entry name" value="Ig-like_fold"/>
</dbReference>
<organism evidence="2">
    <name type="scientific">mine drainage metagenome</name>
    <dbReference type="NCBI Taxonomy" id="410659"/>
    <lineage>
        <taxon>unclassified sequences</taxon>
        <taxon>metagenomes</taxon>
        <taxon>ecological metagenomes</taxon>
    </lineage>
</organism>
<feature type="non-terminal residue" evidence="2">
    <location>
        <position position="1"/>
    </location>
</feature>
<comment type="caution">
    <text evidence="2">The sequence shown here is derived from an EMBL/GenBank/DDBJ whole genome shotgun (WGS) entry which is preliminary data.</text>
</comment>
<accession>T1AB35</accession>
<dbReference type="Gene3D" id="2.60.40.10">
    <property type="entry name" value="Immunoglobulins"/>
    <property type="match status" value="1"/>
</dbReference>
<dbReference type="EMBL" id="AUZY01010359">
    <property type="protein sequence ID" value="EQD39015.1"/>
    <property type="molecule type" value="Genomic_DNA"/>
</dbReference>
<sequence>KLAITNAVSGAGVVLSANATTDPYFPSSELSFNWSFAYQNGTKIGYNSSVIPFVSGSFNGTWVVVKFNTLQNVVVTLKVSHNNVTGYLNRTLTMLVNTPRLVINSIYVSGKLTQGSTSTIYVNVTNKGNANASSFWVWIVVNGATAVNHTFTTTLNVSQTRNLS</sequence>
<reference evidence="2" key="2">
    <citation type="journal article" date="2014" name="ISME J.">
        <title>Microbial stratification in low pH oxic and suboxic macroscopic growths along an acid mine drainage.</title>
        <authorList>
            <person name="Mendez-Garcia C."/>
            <person name="Mesa V."/>
            <person name="Sprenger R.R."/>
            <person name="Richter M."/>
            <person name="Diez M.S."/>
            <person name="Solano J."/>
            <person name="Bargiela R."/>
            <person name="Golyshina O.V."/>
            <person name="Manteca A."/>
            <person name="Ramos J.L."/>
            <person name="Gallego J.R."/>
            <person name="Llorente I."/>
            <person name="Martins Dos Santos V.A."/>
            <person name="Jensen O.N."/>
            <person name="Pelaez A.I."/>
            <person name="Sanchez J."/>
            <person name="Ferrer M."/>
        </authorList>
    </citation>
    <scope>NUCLEOTIDE SEQUENCE</scope>
</reference>
<evidence type="ECO:0000259" key="1">
    <source>
        <dbReference type="Pfam" id="PF07705"/>
    </source>
</evidence>
<feature type="non-terminal residue" evidence="2">
    <location>
        <position position="164"/>
    </location>
</feature>
<reference evidence="2" key="1">
    <citation type="submission" date="2013-08" db="EMBL/GenBank/DDBJ databases">
        <authorList>
            <person name="Mendez C."/>
            <person name="Richter M."/>
            <person name="Ferrer M."/>
            <person name="Sanchez J."/>
        </authorList>
    </citation>
    <scope>NUCLEOTIDE SEQUENCE</scope>
</reference>
<gene>
    <name evidence="2" type="ORF">B1B_15565</name>
</gene>
<name>T1AB35_9ZZZZ</name>
<evidence type="ECO:0000313" key="2">
    <source>
        <dbReference type="EMBL" id="EQD39015.1"/>
    </source>
</evidence>